<evidence type="ECO:0000313" key="2">
    <source>
        <dbReference type="Proteomes" id="UP001266357"/>
    </source>
</evidence>
<proteinExistence type="predicted"/>
<keyword evidence="2" id="KW-1185">Reference proteome</keyword>
<accession>A0ABU3A651</accession>
<evidence type="ECO:0000313" key="1">
    <source>
        <dbReference type="EMBL" id="MDT0605385.1"/>
    </source>
</evidence>
<feature type="non-terminal residue" evidence="1">
    <location>
        <position position="87"/>
    </location>
</feature>
<dbReference type="Proteomes" id="UP001266357">
    <property type="component" value="Unassembled WGS sequence"/>
</dbReference>
<dbReference type="RefSeq" id="WP_311585142.1">
    <property type="nucleotide sequence ID" value="NZ_JAVRIF010000030.1"/>
</dbReference>
<dbReference type="InterPro" id="IPR013783">
    <property type="entry name" value="Ig-like_fold"/>
</dbReference>
<organism evidence="1 2">
    <name type="scientific">Thalassotalea castellviae</name>
    <dbReference type="NCBI Taxonomy" id="3075612"/>
    <lineage>
        <taxon>Bacteria</taxon>
        <taxon>Pseudomonadati</taxon>
        <taxon>Pseudomonadota</taxon>
        <taxon>Gammaproteobacteria</taxon>
        <taxon>Alteromonadales</taxon>
        <taxon>Colwelliaceae</taxon>
        <taxon>Thalassotalea</taxon>
    </lineage>
</organism>
<dbReference type="Pfam" id="PF17957">
    <property type="entry name" value="Big_7"/>
    <property type="match status" value="1"/>
</dbReference>
<feature type="non-terminal residue" evidence="1">
    <location>
        <position position="1"/>
    </location>
</feature>
<reference evidence="1 2" key="1">
    <citation type="submission" date="2023-09" db="EMBL/GenBank/DDBJ databases">
        <authorList>
            <person name="Rey-Velasco X."/>
        </authorList>
    </citation>
    <scope>NUCLEOTIDE SEQUENCE [LARGE SCALE GENOMIC DNA]</scope>
    <source>
        <strain evidence="1 2">W431</strain>
    </source>
</reference>
<gene>
    <name evidence="1" type="ORF">RM573_17460</name>
</gene>
<dbReference type="EMBL" id="JAVRIF010000030">
    <property type="protein sequence ID" value="MDT0605385.1"/>
    <property type="molecule type" value="Genomic_DNA"/>
</dbReference>
<sequence>EPENNHPTISPSTPSNNATYLTTQSVSASATASDSDGSIKQVEFKLDNGNWEVDTTSPYSKGFGTLSAGSYTICYRSKDNKNDYSKT</sequence>
<dbReference type="Gene3D" id="2.60.40.10">
    <property type="entry name" value="Immunoglobulins"/>
    <property type="match status" value="1"/>
</dbReference>
<protein>
    <submittedName>
        <fullName evidence="1">Ig-like domain-containing protein</fullName>
    </submittedName>
</protein>
<name>A0ABU3A651_9GAMM</name>
<comment type="caution">
    <text evidence="1">The sequence shown here is derived from an EMBL/GenBank/DDBJ whole genome shotgun (WGS) entry which is preliminary data.</text>
</comment>